<evidence type="ECO:0000256" key="3">
    <source>
        <dbReference type="ARBA" id="ARBA00023163"/>
    </source>
</evidence>
<evidence type="ECO:0000256" key="2">
    <source>
        <dbReference type="ARBA" id="ARBA00023125"/>
    </source>
</evidence>
<proteinExistence type="predicted"/>
<evidence type="ECO:0000259" key="5">
    <source>
        <dbReference type="PROSITE" id="PS50977"/>
    </source>
</evidence>
<keyword evidence="2 4" id="KW-0238">DNA-binding</keyword>
<dbReference type="SUPFAM" id="SSF46689">
    <property type="entry name" value="Homeodomain-like"/>
    <property type="match status" value="1"/>
</dbReference>
<sequence>MGRTTGRSPEDTRRLVLDAAAREICREGIRTSLDTIAQRAGVSKGGLIYHFPSKEALHVALVAEEVDGWRELVEHEVDPDDHGPGRLTRAYVRASLAPFDGEDARERFRLFAQLSTVPAAVRMAEEDDRRWQRELEADGVPQATRVLVVAAADGVGGPPLWVAPPSDEVRARLLADLLAMIDAAVAEAPVSEG</sequence>
<dbReference type="Proteomes" id="UP000677152">
    <property type="component" value="Chromosome"/>
</dbReference>
<dbReference type="AlphaFoldDB" id="A0AA45L5Q9"/>
<evidence type="ECO:0000256" key="1">
    <source>
        <dbReference type="ARBA" id="ARBA00023015"/>
    </source>
</evidence>
<dbReference type="InterPro" id="IPR001647">
    <property type="entry name" value="HTH_TetR"/>
</dbReference>
<dbReference type="PRINTS" id="PR00455">
    <property type="entry name" value="HTHTETR"/>
</dbReference>
<dbReference type="Pfam" id="PF17937">
    <property type="entry name" value="TetR_C_28"/>
    <property type="match status" value="1"/>
</dbReference>
<dbReference type="PROSITE" id="PS50977">
    <property type="entry name" value="HTH_TETR_2"/>
    <property type="match status" value="1"/>
</dbReference>
<evidence type="ECO:0000313" key="6">
    <source>
        <dbReference type="EMBL" id="QUF03817.1"/>
    </source>
</evidence>
<reference evidence="6" key="1">
    <citation type="submission" date="2021-04" db="EMBL/GenBank/DDBJ databases">
        <title>Genomic sequence of Actinosynnema pretiosum subsp. pretiosum ATCC 31280 (C-14919).</title>
        <authorList>
            <person name="Bai L."/>
            <person name="Wang X."/>
            <person name="Xiao Y."/>
        </authorList>
    </citation>
    <scope>NUCLEOTIDE SEQUENCE</scope>
    <source>
        <strain evidence="6">ATCC 31280</strain>
    </source>
</reference>
<keyword evidence="1" id="KW-0805">Transcription regulation</keyword>
<organism evidence="6 7">
    <name type="scientific">Actinosynnema pretiosum subsp. pretiosum</name>
    <dbReference type="NCBI Taxonomy" id="103721"/>
    <lineage>
        <taxon>Bacteria</taxon>
        <taxon>Bacillati</taxon>
        <taxon>Actinomycetota</taxon>
        <taxon>Actinomycetes</taxon>
        <taxon>Pseudonocardiales</taxon>
        <taxon>Pseudonocardiaceae</taxon>
        <taxon>Actinosynnema</taxon>
    </lineage>
</organism>
<dbReference type="GO" id="GO:0000976">
    <property type="term" value="F:transcription cis-regulatory region binding"/>
    <property type="evidence" value="ECO:0007669"/>
    <property type="project" value="TreeGrafter"/>
</dbReference>
<keyword evidence="3" id="KW-0804">Transcription</keyword>
<evidence type="ECO:0000313" key="7">
    <source>
        <dbReference type="Proteomes" id="UP000677152"/>
    </source>
</evidence>
<gene>
    <name evidence="6" type="ORF">KCV87_31370</name>
</gene>
<dbReference type="Gene3D" id="1.10.357.10">
    <property type="entry name" value="Tetracycline Repressor, domain 2"/>
    <property type="match status" value="1"/>
</dbReference>
<dbReference type="InterPro" id="IPR041479">
    <property type="entry name" value="TetR_CgmR_C"/>
</dbReference>
<dbReference type="Pfam" id="PF00440">
    <property type="entry name" value="TetR_N"/>
    <property type="match status" value="1"/>
</dbReference>
<feature type="domain" description="HTH tetR-type" evidence="5">
    <location>
        <begin position="10"/>
        <end position="69"/>
    </location>
</feature>
<accession>A0AA45L5Q9</accession>
<protein>
    <submittedName>
        <fullName evidence="6">TetR family transcriptional regulator</fullName>
    </submittedName>
</protein>
<dbReference type="EMBL" id="CP073249">
    <property type="protein sequence ID" value="QUF03817.1"/>
    <property type="molecule type" value="Genomic_DNA"/>
</dbReference>
<dbReference type="InterPro" id="IPR009057">
    <property type="entry name" value="Homeodomain-like_sf"/>
</dbReference>
<dbReference type="GO" id="GO:0003700">
    <property type="term" value="F:DNA-binding transcription factor activity"/>
    <property type="evidence" value="ECO:0007669"/>
    <property type="project" value="TreeGrafter"/>
</dbReference>
<feature type="DNA-binding region" description="H-T-H motif" evidence="4">
    <location>
        <begin position="32"/>
        <end position="51"/>
    </location>
</feature>
<evidence type="ECO:0000256" key="4">
    <source>
        <dbReference type="PROSITE-ProRule" id="PRU00335"/>
    </source>
</evidence>
<dbReference type="PANTHER" id="PTHR30055:SF234">
    <property type="entry name" value="HTH-TYPE TRANSCRIPTIONAL REGULATOR BETI"/>
    <property type="match status" value="1"/>
</dbReference>
<dbReference type="PANTHER" id="PTHR30055">
    <property type="entry name" value="HTH-TYPE TRANSCRIPTIONAL REGULATOR RUTR"/>
    <property type="match status" value="1"/>
</dbReference>
<dbReference type="InterPro" id="IPR050109">
    <property type="entry name" value="HTH-type_TetR-like_transc_reg"/>
</dbReference>
<name>A0AA45L5Q9_9PSEU</name>